<dbReference type="Gene3D" id="3.30.160.390">
    <property type="entry name" value="Integrase, DNA-binding domain"/>
    <property type="match status" value="1"/>
</dbReference>
<dbReference type="PANTHER" id="PTHR30629:SF2">
    <property type="entry name" value="PROPHAGE INTEGRASE INTS-RELATED"/>
    <property type="match status" value="1"/>
</dbReference>
<dbReference type="GO" id="GO:0006310">
    <property type="term" value="P:DNA recombination"/>
    <property type="evidence" value="ECO:0007669"/>
    <property type="project" value="UniProtKB-KW"/>
</dbReference>
<evidence type="ECO:0000313" key="9">
    <source>
        <dbReference type="EMBL" id="KDO03379.1"/>
    </source>
</evidence>
<protein>
    <submittedName>
        <fullName evidence="9">Prophage CPS-53 integrase</fullName>
    </submittedName>
</protein>
<dbReference type="Gene3D" id="1.10.443.10">
    <property type="entry name" value="Intergrase catalytic core"/>
    <property type="match status" value="1"/>
</dbReference>
<dbReference type="InterPro" id="IPR044068">
    <property type="entry name" value="CB"/>
</dbReference>
<feature type="domain" description="Core-binding (CB)" evidence="7">
    <location>
        <begin position="109"/>
        <end position="187"/>
    </location>
</feature>
<evidence type="ECO:0000313" key="10">
    <source>
        <dbReference type="Proteomes" id="UP000027161"/>
    </source>
</evidence>
<keyword evidence="2" id="KW-0229">DNA integration</keyword>
<dbReference type="InterPro" id="IPR002104">
    <property type="entry name" value="Integrase_catalytic"/>
</dbReference>
<dbReference type="InterPro" id="IPR038488">
    <property type="entry name" value="Integrase_DNA-bd_sf"/>
</dbReference>
<dbReference type="GO" id="GO:0003677">
    <property type="term" value="F:DNA binding"/>
    <property type="evidence" value="ECO:0007669"/>
    <property type="project" value="UniProtKB-UniRule"/>
</dbReference>
<evidence type="ECO:0000259" key="6">
    <source>
        <dbReference type="PROSITE" id="PS51898"/>
    </source>
</evidence>
<sequence length="397" mass="46028">MTEKLLNFTKDSLHKIEPPKEKRDVYKDSREAGLILIVSYGGSKIFYLAKMIQKEYCRIKIGRFPDLSIVDARAKAAELKSQIAKGINPTKENSTVSNELTDLPISEELTFKELFDKYINNYAKHNIKRWQDRIATMDRQAKHFYSLKISDIQRADIQQTFNDLTNVGKYTANRFLETLSSIFNKAIEWELLEKNPVTGIKKHKEQSRDRYITKEEAPRFFQTLEEETNQLMKDFILISLYTGARKSNVLSMRWENISFIDKTWYISDTKNGEPHTVVLIDEAIKILQDRKAQVINEWVFPSETSSSGHLQEPKKAWKRICQKAGLKNLRLHDLRRTCASWMAINGASQYVIGKALNHKHPRSTAIYARLSLDPVREFMEKATEALTISKEKTVSNN</sequence>
<dbReference type="CDD" id="cd00796">
    <property type="entry name" value="INT_Rci_Hp1_C"/>
    <property type="match status" value="1"/>
</dbReference>
<dbReference type="EMBL" id="JFKF01000035">
    <property type="protein sequence ID" value="KDO03379.1"/>
    <property type="molecule type" value="Genomic_DNA"/>
</dbReference>
<dbReference type="EMBL" id="JFKF01000114">
    <property type="protein sequence ID" value="KDO02750.1"/>
    <property type="molecule type" value="Genomic_DNA"/>
</dbReference>
<evidence type="ECO:0000256" key="5">
    <source>
        <dbReference type="PROSITE-ProRule" id="PRU01248"/>
    </source>
</evidence>
<reference evidence="9 10" key="1">
    <citation type="submission" date="2014-02" db="EMBL/GenBank/DDBJ databases">
        <title>Draft genome sequence of Rickettsia buchneri sp. nov. ISO7T.</title>
        <authorList>
            <person name="Felsheim R.F."/>
            <person name="Kurtti T.J."/>
            <person name="Munderloh U.G."/>
        </authorList>
    </citation>
    <scope>NUCLEOTIDE SEQUENCE [LARGE SCALE GENOMIC DNA]</scope>
    <source>
        <strain evidence="9 10">ISO7</strain>
    </source>
</reference>
<name>A0A8E1C0A5_9RICK</name>
<dbReference type="InterPro" id="IPR013762">
    <property type="entry name" value="Integrase-like_cat_sf"/>
</dbReference>
<dbReference type="InterPro" id="IPR050808">
    <property type="entry name" value="Phage_Integrase"/>
</dbReference>
<gene>
    <name evidence="9" type="primary">intS_1</name>
    <name evidence="8" type="synonym">intS_3</name>
    <name evidence="9" type="ORF">REISMN_01715</name>
    <name evidence="8" type="ORF">REISMN_05275</name>
</gene>
<keyword evidence="10" id="KW-1185">Reference proteome</keyword>
<evidence type="ECO:0000256" key="4">
    <source>
        <dbReference type="ARBA" id="ARBA00023172"/>
    </source>
</evidence>
<organism evidence="9 10">
    <name type="scientific">Rickettsia tamurae subsp. buchneri</name>
    <dbReference type="NCBI Taxonomy" id="1462938"/>
    <lineage>
        <taxon>Bacteria</taxon>
        <taxon>Pseudomonadati</taxon>
        <taxon>Pseudomonadota</taxon>
        <taxon>Alphaproteobacteria</taxon>
        <taxon>Rickettsiales</taxon>
        <taxon>Rickettsiaceae</taxon>
        <taxon>Rickettsieae</taxon>
        <taxon>Rickettsia</taxon>
        <taxon>spotted fever group</taxon>
    </lineage>
</organism>
<dbReference type="Pfam" id="PF00589">
    <property type="entry name" value="Phage_integrase"/>
    <property type="match status" value="1"/>
</dbReference>
<dbReference type="RefSeq" id="WP_008580497.1">
    <property type="nucleotide sequence ID" value="NZ_CP113531.1"/>
</dbReference>
<evidence type="ECO:0000256" key="3">
    <source>
        <dbReference type="ARBA" id="ARBA00023125"/>
    </source>
</evidence>
<evidence type="ECO:0000259" key="7">
    <source>
        <dbReference type="PROSITE" id="PS51900"/>
    </source>
</evidence>
<comment type="caution">
    <text evidence="9">The sequence shown here is derived from an EMBL/GenBank/DDBJ whole genome shotgun (WGS) entry which is preliminary data.</text>
</comment>
<dbReference type="InterPro" id="IPR010998">
    <property type="entry name" value="Integrase_recombinase_N"/>
</dbReference>
<dbReference type="Pfam" id="PF13356">
    <property type="entry name" value="Arm-DNA-bind_3"/>
    <property type="match status" value="1"/>
</dbReference>
<dbReference type="PROSITE" id="PS51898">
    <property type="entry name" value="TYR_RECOMBINASE"/>
    <property type="match status" value="1"/>
</dbReference>
<evidence type="ECO:0000313" key="8">
    <source>
        <dbReference type="EMBL" id="KDO02750.1"/>
    </source>
</evidence>
<proteinExistence type="inferred from homology"/>
<dbReference type="PROSITE" id="PS51900">
    <property type="entry name" value="CB"/>
    <property type="match status" value="1"/>
</dbReference>
<keyword evidence="3 5" id="KW-0238">DNA-binding</keyword>
<comment type="similarity">
    <text evidence="1">Belongs to the 'phage' integrase family.</text>
</comment>
<accession>A0A8E1C0A5</accession>
<dbReference type="AlphaFoldDB" id="A0A8E1C0A5"/>
<dbReference type="PANTHER" id="PTHR30629">
    <property type="entry name" value="PROPHAGE INTEGRASE"/>
    <property type="match status" value="1"/>
</dbReference>
<dbReference type="Proteomes" id="UP000027161">
    <property type="component" value="Unassembled WGS sequence"/>
</dbReference>
<evidence type="ECO:0000256" key="2">
    <source>
        <dbReference type="ARBA" id="ARBA00022908"/>
    </source>
</evidence>
<dbReference type="InterPro" id="IPR011010">
    <property type="entry name" value="DNA_brk_join_enz"/>
</dbReference>
<dbReference type="InterPro" id="IPR025166">
    <property type="entry name" value="Integrase_DNA_bind_dom"/>
</dbReference>
<keyword evidence="4" id="KW-0233">DNA recombination</keyword>
<dbReference type="Gene3D" id="1.10.150.130">
    <property type="match status" value="1"/>
</dbReference>
<dbReference type="GO" id="GO:0015074">
    <property type="term" value="P:DNA integration"/>
    <property type="evidence" value="ECO:0007669"/>
    <property type="project" value="UniProtKB-KW"/>
</dbReference>
<evidence type="ECO:0000256" key="1">
    <source>
        <dbReference type="ARBA" id="ARBA00008857"/>
    </source>
</evidence>
<dbReference type="SUPFAM" id="SSF56349">
    <property type="entry name" value="DNA breaking-rejoining enzymes"/>
    <property type="match status" value="1"/>
</dbReference>
<feature type="domain" description="Tyr recombinase" evidence="6">
    <location>
        <begin position="207"/>
        <end position="380"/>
    </location>
</feature>